<gene>
    <name evidence="2" type="ORF">AS030_17235</name>
</gene>
<organism evidence="2 3">
    <name type="scientific">Fictibacillus enclensis</name>
    <dbReference type="NCBI Taxonomy" id="1017270"/>
    <lineage>
        <taxon>Bacteria</taxon>
        <taxon>Bacillati</taxon>
        <taxon>Bacillota</taxon>
        <taxon>Bacilli</taxon>
        <taxon>Bacillales</taxon>
        <taxon>Fictibacillaceae</taxon>
        <taxon>Fictibacillus</taxon>
    </lineage>
</organism>
<protein>
    <submittedName>
        <fullName evidence="2">Uncharacterized protein</fullName>
    </submittedName>
</protein>
<dbReference type="Pfam" id="PF20055">
    <property type="entry name" value="DUF6454"/>
    <property type="match status" value="1"/>
</dbReference>
<evidence type="ECO:0000256" key="1">
    <source>
        <dbReference type="SAM" id="SignalP"/>
    </source>
</evidence>
<dbReference type="OrthoDB" id="7064788at2"/>
<accession>A0A0V8J4V8</accession>
<name>A0A0V8J4V8_9BACL</name>
<dbReference type="InterPro" id="IPR046312">
    <property type="entry name" value="DUF6454"/>
</dbReference>
<keyword evidence="3" id="KW-1185">Reference proteome</keyword>
<feature type="signal peptide" evidence="1">
    <location>
        <begin position="1"/>
        <end position="20"/>
    </location>
</feature>
<dbReference type="Proteomes" id="UP000054099">
    <property type="component" value="Unassembled WGS sequence"/>
</dbReference>
<evidence type="ECO:0000313" key="2">
    <source>
        <dbReference type="EMBL" id="KSU82022.1"/>
    </source>
</evidence>
<feature type="chain" id="PRO_5039319366" evidence="1">
    <location>
        <begin position="21"/>
        <end position="320"/>
    </location>
</feature>
<comment type="caution">
    <text evidence="2">The sequence shown here is derived from an EMBL/GenBank/DDBJ whole genome shotgun (WGS) entry which is preliminary data.</text>
</comment>
<keyword evidence="1" id="KW-0732">Signal</keyword>
<evidence type="ECO:0000313" key="3">
    <source>
        <dbReference type="Proteomes" id="UP000054099"/>
    </source>
</evidence>
<dbReference type="AlphaFoldDB" id="A0A0V8J4V8"/>
<dbReference type="RefSeq" id="WP_061973900.1">
    <property type="nucleotide sequence ID" value="NZ_FMAV01000003.1"/>
</dbReference>
<proteinExistence type="predicted"/>
<sequence length="320" mass="35787">MKKVIFAIAATIAISTLSTAFVYADAHNSGKEENEMVEKFQDLTRDNTWEQKGKIDLKFNTYHPQGMTKVGDVYYMSSVEIIEKPVKYNKPQEGYDRTPGKGIGHLFVFNNEGELLKDIKLGEGSIYHPGGIAYDGKSVWVPAAEYRPNSKSIIYKIDPQTMKSKEVFRANDHIGGILRDGKHGTLKAVSWGSRSFYGFNEKGKVLSKSNNPSHFIDYQDCENAGKDSMICSGITELPQQGSANDKYELGGLALLDMRTMDMVHELPITLFSTQGHVVTRNPVFLENTKQGIKMYAVPDDDQSSMLVYETKVNRTTGQDN</sequence>
<dbReference type="EMBL" id="LNQN01000005">
    <property type="protein sequence ID" value="KSU82022.1"/>
    <property type="molecule type" value="Genomic_DNA"/>
</dbReference>
<reference evidence="2 3" key="1">
    <citation type="journal article" date="2014" name="Antonie Van Leeuwenhoek">
        <title>Fictibacillus enclensis sp. nov., isolated from marine sediment.</title>
        <authorList>
            <person name="Dastager S.G."/>
            <person name="Mawlankar R."/>
            <person name="Srinivasan K."/>
            <person name="Tang S.K."/>
            <person name="Lee J.C."/>
            <person name="Ramana V.V."/>
            <person name="Shouche Y.S."/>
        </authorList>
    </citation>
    <scope>NUCLEOTIDE SEQUENCE [LARGE SCALE GENOMIC DNA]</scope>
    <source>
        <strain evidence="2 3">NIO-1003</strain>
    </source>
</reference>